<feature type="signal peptide" evidence="1">
    <location>
        <begin position="1"/>
        <end position="27"/>
    </location>
</feature>
<dbReference type="AlphaFoldDB" id="F6FGT3"/>
<protein>
    <recommendedName>
        <fullName evidence="4">Lipoprotein</fullName>
    </recommendedName>
</protein>
<sequence length="228" mass="25388">MAISSFLTKAALGLGAASATAAGAAYASGVFSSSDEKKELISKLIKTTNPDKRIIIASSGDDPHWKEAWKRYREDNSPNSDVWKLKNWNKSSTPVTSSETAPSNFMSECASRLSLEISGVESNLYKEVLKYCTRDTLVEDWVKESGKSLRAKGDGKSQEWKNLWTKYRTANKDKEQGKDEWGIFKQKWTDITSADAPSEFRDKCETESKLKSASLSEDSVKKVLAYCI</sequence>
<dbReference type="EMBL" id="CP002808">
    <property type="protein sequence ID" value="AEG72606.1"/>
    <property type="molecule type" value="Genomic_DNA"/>
</dbReference>
<evidence type="ECO:0000256" key="1">
    <source>
        <dbReference type="SAM" id="SignalP"/>
    </source>
</evidence>
<dbReference type="KEGG" id="mhf:MHF_0327"/>
<reference evidence="2 3" key="1">
    <citation type="journal article" date="2011" name="J. Bacteriol.">
        <title>Complete genome sequences of two hemotropic Mycoplasmas, Mycoplasma haemofelis strain Ohio2 and Mycoplasma suis strain Illinois.</title>
        <authorList>
            <person name="Messick J.B."/>
            <person name="Santos A.P."/>
            <person name="Guimaraes A.M."/>
        </authorList>
    </citation>
    <scope>NUCLEOTIDE SEQUENCE [LARGE SCALE GENOMIC DNA]</scope>
    <source>
        <strain evidence="2 3">Ohio2</strain>
    </source>
</reference>
<dbReference type="STRING" id="859194.MHF_0327"/>
<accession>F6FGT3</accession>
<dbReference type="BioCyc" id="MHAE859194:G1GR7-323-MONOMER"/>
<evidence type="ECO:0000313" key="2">
    <source>
        <dbReference type="EMBL" id="AEG72606.1"/>
    </source>
</evidence>
<reference key="2">
    <citation type="submission" date="2011-05" db="EMBL/GenBank/DDBJ databases">
        <title>The Genome of Mycoplasma haemofelis Strain Ohio2, a pathogenic hemoplasma of the cat.</title>
        <authorList>
            <person name="Santos A.P."/>
            <person name="Guimaraes A.M.S."/>
            <person name="SanMiguel P.J."/>
            <person name="Martin S.W."/>
            <person name="Messick J.B."/>
        </authorList>
    </citation>
    <scope>NUCLEOTIDE SEQUENCE</scope>
    <source>
        <strain>Ohio2</strain>
    </source>
</reference>
<keyword evidence="1" id="KW-0732">Signal</keyword>
<evidence type="ECO:0008006" key="4">
    <source>
        <dbReference type="Google" id="ProtNLM"/>
    </source>
</evidence>
<dbReference type="HOGENOM" id="CLU_098620_0_0_14"/>
<gene>
    <name evidence="2" type="ordered locus">MHF_0327</name>
</gene>
<name>F6FGT3_MYCHI</name>
<feature type="chain" id="PRO_5003335822" description="Lipoprotein" evidence="1">
    <location>
        <begin position="28"/>
        <end position="228"/>
    </location>
</feature>
<dbReference type="Proteomes" id="UP000007952">
    <property type="component" value="Chromosome"/>
</dbReference>
<proteinExistence type="predicted"/>
<organism evidence="2 3">
    <name type="scientific">Mycoplasma haemofelis (strain Ohio2)</name>
    <dbReference type="NCBI Taxonomy" id="859194"/>
    <lineage>
        <taxon>Bacteria</taxon>
        <taxon>Bacillati</taxon>
        <taxon>Mycoplasmatota</taxon>
        <taxon>Mollicutes</taxon>
        <taxon>Mycoplasmataceae</taxon>
        <taxon>Mycoplasma</taxon>
    </lineage>
</organism>
<evidence type="ECO:0000313" key="3">
    <source>
        <dbReference type="Proteomes" id="UP000007952"/>
    </source>
</evidence>